<reference evidence="1" key="1">
    <citation type="submission" date="2018-05" db="EMBL/GenBank/DDBJ databases">
        <authorList>
            <person name="Lanie J.A."/>
            <person name="Ng W.-L."/>
            <person name="Kazmierczak K.M."/>
            <person name="Andrzejewski T.M."/>
            <person name="Davidsen T.M."/>
            <person name="Wayne K.J."/>
            <person name="Tettelin H."/>
            <person name="Glass J.I."/>
            <person name="Rusch D."/>
            <person name="Podicherti R."/>
            <person name="Tsui H.-C.T."/>
            <person name="Winkler M.E."/>
        </authorList>
    </citation>
    <scope>NUCLEOTIDE SEQUENCE</scope>
</reference>
<proteinExistence type="predicted"/>
<sequence length="46" mass="5033">MYNKRALMAVVATMGVLALAGLSIFAQQSDDDPPDIGFFAWLDSRE</sequence>
<protein>
    <submittedName>
        <fullName evidence="1">Uncharacterized protein</fullName>
    </submittedName>
</protein>
<dbReference type="AlphaFoldDB" id="A0A381RTJ2"/>
<dbReference type="EMBL" id="UINC01002304">
    <property type="protein sequence ID" value="SUZ95205.1"/>
    <property type="molecule type" value="Genomic_DNA"/>
</dbReference>
<organism evidence="1">
    <name type="scientific">marine metagenome</name>
    <dbReference type="NCBI Taxonomy" id="408172"/>
    <lineage>
        <taxon>unclassified sequences</taxon>
        <taxon>metagenomes</taxon>
        <taxon>ecological metagenomes</taxon>
    </lineage>
</organism>
<name>A0A381RTJ2_9ZZZZ</name>
<evidence type="ECO:0000313" key="1">
    <source>
        <dbReference type="EMBL" id="SUZ95205.1"/>
    </source>
</evidence>
<gene>
    <name evidence="1" type="ORF">METZ01_LOCUS48059</name>
</gene>
<accession>A0A381RTJ2</accession>